<reference evidence="2" key="1">
    <citation type="submission" date="2021-06" db="EMBL/GenBank/DDBJ databases">
        <authorList>
            <person name="Kallberg Y."/>
            <person name="Tangrot J."/>
            <person name="Rosling A."/>
        </authorList>
    </citation>
    <scope>NUCLEOTIDE SEQUENCE</scope>
    <source>
        <strain evidence="2">MT106</strain>
    </source>
</reference>
<gene>
    <name evidence="2" type="ORF">AGERDE_LOCUS13071</name>
</gene>
<sequence length="83" mass="9522">ELSDKLNDTSSISKKASSSSIKAASSSINKDNFRIIMNITITIMLCLNMMTLNDSEREDEYDDSEREDEYDDPEREDEYDDLA</sequence>
<evidence type="ECO:0000256" key="1">
    <source>
        <dbReference type="SAM" id="MobiDB-lite"/>
    </source>
</evidence>
<dbReference type="AlphaFoldDB" id="A0A9N9ETZ0"/>
<feature type="non-terminal residue" evidence="2">
    <location>
        <position position="83"/>
    </location>
</feature>
<name>A0A9N9ETZ0_9GLOM</name>
<keyword evidence="3" id="KW-1185">Reference proteome</keyword>
<feature type="region of interest" description="Disordered" evidence="1">
    <location>
        <begin position="1"/>
        <end position="26"/>
    </location>
</feature>
<evidence type="ECO:0000313" key="3">
    <source>
        <dbReference type="Proteomes" id="UP000789831"/>
    </source>
</evidence>
<feature type="compositionally biased region" description="Acidic residues" evidence="1">
    <location>
        <begin position="56"/>
        <end position="83"/>
    </location>
</feature>
<organism evidence="2 3">
    <name type="scientific">Ambispora gerdemannii</name>
    <dbReference type="NCBI Taxonomy" id="144530"/>
    <lineage>
        <taxon>Eukaryota</taxon>
        <taxon>Fungi</taxon>
        <taxon>Fungi incertae sedis</taxon>
        <taxon>Mucoromycota</taxon>
        <taxon>Glomeromycotina</taxon>
        <taxon>Glomeromycetes</taxon>
        <taxon>Archaeosporales</taxon>
        <taxon>Ambisporaceae</taxon>
        <taxon>Ambispora</taxon>
    </lineage>
</organism>
<feature type="compositionally biased region" description="Low complexity" evidence="1">
    <location>
        <begin position="10"/>
        <end position="26"/>
    </location>
</feature>
<dbReference type="Proteomes" id="UP000789831">
    <property type="component" value="Unassembled WGS sequence"/>
</dbReference>
<feature type="non-terminal residue" evidence="2">
    <location>
        <position position="1"/>
    </location>
</feature>
<dbReference type="EMBL" id="CAJVPL010014079">
    <property type="protein sequence ID" value="CAG8690149.1"/>
    <property type="molecule type" value="Genomic_DNA"/>
</dbReference>
<comment type="caution">
    <text evidence="2">The sequence shown here is derived from an EMBL/GenBank/DDBJ whole genome shotgun (WGS) entry which is preliminary data.</text>
</comment>
<proteinExistence type="predicted"/>
<protein>
    <submittedName>
        <fullName evidence="2">2406_t:CDS:1</fullName>
    </submittedName>
</protein>
<accession>A0A9N9ETZ0</accession>
<evidence type="ECO:0000313" key="2">
    <source>
        <dbReference type="EMBL" id="CAG8690149.1"/>
    </source>
</evidence>
<feature type="region of interest" description="Disordered" evidence="1">
    <location>
        <begin position="55"/>
        <end position="83"/>
    </location>
</feature>